<dbReference type="CDD" id="cd00830">
    <property type="entry name" value="KAS_III"/>
    <property type="match status" value="1"/>
</dbReference>
<dbReference type="PANTHER" id="PTHR34069">
    <property type="entry name" value="3-OXOACYL-[ACYL-CARRIER-PROTEIN] SYNTHASE 3"/>
    <property type="match status" value="1"/>
</dbReference>
<proteinExistence type="predicted"/>
<dbReference type="Pfam" id="PF08541">
    <property type="entry name" value="ACP_syn_III_C"/>
    <property type="match status" value="1"/>
</dbReference>
<dbReference type="RefSeq" id="WP_257479314.1">
    <property type="nucleotide sequence ID" value="NZ_JANJZD010000031.1"/>
</dbReference>
<keyword evidence="1 5" id="KW-0808">Transferase</keyword>
<dbReference type="GO" id="GO:0006633">
    <property type="term" value="P:fatty acid biosynthetic process"/>
    <property type="evidence" value="ECO:0007669"/>
    <property type="project" value="InterPro"/>
</dbReference>
<dbReference type="InterPro" id="IPR016039">
    <property type="entry name" value="Thiolase-like"/>
</dbReference>
<accession>A0A2K4ZMS7</accession>
<dbReference type="Gene3D" id="3.40.47.10">
    <property type="match status" value="1"/>
</dbReference>
<feature type="domain" description="Beta-ketoacyl-[acyl-carrier-protein] synthase III N-terminal" evidence="4">
    <location>
        <begin position="100"/>
        <end position="172"/>
    </location>
</feature>
<keyword evidence="2 5" id="KW-0012">Acyltransferase</keyword>
<evidence type="ECO:0000256" key="2">
    <source>
        <dbReference type="ARBA" id="ARBA00023315"/>
    </source>
</evidence>
<gene>
    <name evidence="5" type="primary">fabH_2</name>
    <name evidence="5" type="ORF">AMURIS_04493</name>
</gene>
<evidence type="ECO:0000313" key="5">
    <source>
        <dbReference type="EMBL" id="SOY31745.1"/>
    </source>
</evidence>
<organism evidence="5 6">
    <name type="scientific">Acetatifactor muris</name>
    <dbReference type="NCBI Taxonomy" id="879566"/>
    <lineage>
        <taxon>Bacteria</taxon>
        <taxon>Bacillati</taxon>
        <taxon>Bacillota</taxon>
        <taxon>Clostridia</taxon>
        <taxon>Lachnospirales</taxon>
        <taxon>Lachnospiraceae</taxon>
        <taxon>Acetatifactor</taxon>
    </lineage>
</organism>
<evidence type="ECO:0000259" key="3">
    <source>
        <dbReference type="Pfam" id="PF08541"/>
    </source>
</evidence>
<keyword evidence="6" id="KW-1185">Reference proteome</keyword>
<dbReference type="Pfam" id="PF08545">
    <property type="entry name" value="ACP_syn_III"/>
    <property type="match status" value="1"/>
</dbReference>
<feature type="domain" description="Beta-ketoacyl-[acyl-carrier-protein] synthase III C-terminal" evidence="3">
    <location>
        <begin position="233"/>
        <end position="321"/>
    </location>
</feature>
<dbReference type="SUPFAM" id="SSF53901">
    <property type="entry name" value="Thiolase-like"/>
    <property type="match status" value="1"/>
</dbReference>
<evidence type="ECO:0000313" key="6">
    <source>
        <dbReference type="Proteomes" id="UP000236311"/>
    </source>
</evidence>
<sequence>MENGQMKRQIGRYVKLAGMGRALAGGRLNFGGETRYRLRAGETLLDLAAEAAGKALEEAGMGMEDMDCIVCAMATPLQAIPCNAALVHERMAKGMNIPAMDINTTCTSFISALDVMSCMIAAGRYEKVLILSGDTASAALNPQQKESYELFSDGAAACVLVKAGPGEGSGILYARQCTWSEGAHDTEIRGGGGLLPAFSMTEKNQEEYYFDMKGIQILRLCARKLPGFVEECLREAGVAREEIQAVIPHQASKALDVIMPRLGFPKGTYINRVPAYGNMVSASVPFALCETIQEGRIRRGDLVLLMGTAAGLTVNFMLMRY</sequence>
<dbReference type="EC" id="2.3.1.180" evidence="5"/>
<evidence type="ECO:0000256" key="1">
    <source>
        <dbReference type="ARBA" id="ARBA00022679"/>
    </source>
</evidence>
<dbReference type="Proteomes" id="UP000236311">
    <property type="component" value="Unassembled WGS sequence"/>
</dbReference>
<dbReference type="InterPro" id="IPR013751">
    <property type="entry name" value="ACP_syn_III_N"/>
</dbReference>
<name>A0A2K4ZMS7_9FIRM</name>
<dbReference type="PANTHER" id="PTHR34069:SF2">
    <property type="entry name" value="BETA-KETOACYL-[ACYL-CARRIER-PROTEIN] SYNTHASE III"/>
    <property type="match status" value="1"/>
</dbReference>
<reference evidence="5 6" key="1">
    <citation type="submission" date="2018-01" db="EMBL/GenBank/DDBJ databases">
        <authorList>
            <person name="Gaut B.S."/>
            <person name="Morton B.R."/>
            <person name="Clegg M.T."/>
            <person name="Duvall M.R."/>
        </authorList>
    </citation>
    <scope>NUCLEOTIDE SEQUENCE [LARGE SCALE GENOMIC DNA]</scope>
    <source>
        <strain evidence="5">GP69</strain>
    </source>
</reference>
<dbReference type="AlphaFoldDB" id="A0A2K4ZMS7"/>
<dbReference type="GO" id="GO:0004315">
    <property type="term" value="F:3-oxoacyl-[acyl-carrier-protein] synthase activity"/>
    <property type="evidence" value="ECO:0007669"/>
    <property type="project" value="InterPro"/>
</dbReference>
<protein>
    <submittedName>
        <fullName evidence="5">3-oxoacyl-[acyl-carrier-protein] synthase 3</fullName>
        <ecNumber evidence="5">2.3.1.180</ecNumber>
    </submittedName>
</protein>
<evidence type="ECO:0000259" key="4">
    <source>
        <dbReference type="Pfam" id="PF08545"/>
    </source>
</evidence>
<dbReference type="GO" id="GO:0033818">
    <property type="term" value="F:beta-ketoacyl-acyl-carrier-protein synthase III activity"/>
    <property type="evidence" value="ECO:0007669"/>
    <property type="project" value="UniProtKB-EC"/>
</dbReference>
<dbReference type="EMBL" id="OFSM01000030">
    <property type="protein sequence ID" value="SOY31745.1"/>
    <property type="molecule type" value="Genomic_DNA"/>
</dbReference>
<dbReference type="GO" id="GO:0044550">
    <property type="term" value="P:secondary metabolite biosynthetic process"/>
    <property type="evidence" value="ECO:0007669"/>
    <property type="project" value="TreeGrafter"/>
</dbReference>
<dbReference type="InterPro" id="IPR013747">
    <property type="entry name" value="ACP_syn_III_C"/>
</dbReference>